<evidence type="ECO:0000256" key="5">
    <source>
        <dbReference type="ARBA" id="ARBA00023136"/>
    </source>
</evidence>
<dbReference type="OrthoDB" id="357521at2"/>
<evidence type="ECO:0000256" key="6">
    <source>
        <dbReference type="SAM" id="Phobius"/>
    </source>
</evidence>
<keyword evidence="2" id="KW-1003">Cell membrane</keyword>
<dbReference type="PANTHER" id="PTHR40064:SF1">
    <property type="entry name" value="MEMBRANE PROTEIN"/>
    <property type="match status" value="1"/>
</dbReference>
<keyword evidence="4 6" id="KW-1133">Transmembrane helix</keyword>
<accession>A0A3M7TUV8</accession>
<dbReference type="InterPro" id="IPR021062">
    <property type="entry name" value="ArAE_1_C"/>
</dbReference>
<sequence>MFRIGYRTLKTALGAALAIAAAQWFQLDFYASAGIITVLCIQKTKKKSFQMSWARLLACVIGLVYAGVVFEVMGYHPLSVGLLLLLFIPTTLVLKVQAGIVTSTVIILHIYTLKEISGPIVVNELALILIGIGCALLMNIYMPSVETELLRLQSELEDKIRRILHEFSVYVKEGDNAWSGKELTEAADIVHRAKSISLDNLENHVLRYEDLYYHYFKMREKQLDIIERMMPLLTSIDIKVKQGEMIADFLEELSEGVHPENTAHLFIERLEELQESFKDMALPETRDEFETRSALHQLIKEIEQYLIIKRQFKPKKAYAMFK</sequence>
<feature type="transmembrane region" description="Helical" evidence="6">
    <location>
        <begin position="82"/>
        <end position="108"/>
    </location>
</feature>
<dbReference type="InterPro" id="IPR010343">
    <property type="entry name" value="ArAE_1"/>
</dbReference>
<feature type="transmembrane region" description="Helical" evidence="6">
    <location>
        <begin position="53"/>
        <end position="76"/>
    </location>
</feature>
<dbReference type="RefSeq" id="WP_122896531.1">
    <property type="nucleotide sequence ID" value="NZ_RHIB01000001.1"/>
</dbReference>
<dbReference type="GO" id="GO:0005886">
    <property type="term" value="C:plasma membrane"/>
    <property type="evidence" value="ECO:0007669"/>
    <property type="project" value="UniProtKB-SubCell"/>
</dbReference>
<reference evidence="8 9" key="1">
    <citation type="submission" date="2018-10" db="EMBL/GenBank/DDBJ databases">
        <title>Bacillus Keqinensis sp. nov., a moderately halophilic bacterium isolated from a saline-alkaline lake.</title>
        <authorList>
            <person name="Wang H."/>
        </authorList>
    </citation>
    <scope>NUCLEOTIDE SEQUENCE [LARGE SCALE GENOMIC DNA]</scope>
    <source>
        <strain evidence="8 9">KQ-3</strain>
    </source>
</reference>
<dbReference type="Pfam" id="PF06081">
    <property type="entry name" value="ArAE_1"/>
    <property type="match status" value="1"/>
</dbReference>
<dbReference type="PANTHER" id="PTHR40064">
    <property type="entry name" value="MEMBRANE PROTEIN-RELATED"/>
    <property type="match status" value="1"/>
</dbReference>
<evidence type="ECO:0000313" key="9">
    <source>
        <dbReference type="Proteomes" id="UP000278746"/>
    </source>
</evidence>
<comment type="caution">
    <text evidence="8">The sequence shown here is derived from an EMBL/GenBank/DDBJ whole genome shotgun (WGS) entry which is preliminary data.</text>
</comment>
<keyword evidence="3 6" id="KW-0812">Transmembrane</keyword>
<organism evidence="8 9">
    <name type="scientific">Alteribacter keqinensis</name>
    <dbReference type="NCBI Taxonomy" id="2483800"/>
    <lineage>
        <taxon>Bacteria</taxon>
        <taxon>Bacillati</taxon>
        <taxon>Bacillota</taxon>
        <taxon>Bacilli</taxon>
        <taxon>Bacillales</taxon>
        <taxon>Bacillaceae</taxon>
        <taxon>Alteribacter</taxon>
    </lineage>
</organism>
<dbReference type="InterPro" id="IPR038323">
    <property type="entry name" value="ArAE_1_C_sf"/>
</dbReference>
<keyword evidence="9" id="KW-1185">Reference proteome</keyword>
<evidence type="ECO:0000256" key="2">
    <source>
        <dbReference type="ARBA" id="ARBA00022475"/>
    </source>
</evidence>
<dbReference type="Gene3D" id="1.20.120.940">
    <property type="entry name" value="Putative aromatic acid exporter, C-terminal domain"/>
    <property type="match status" value="1"/>
</dbReference>
<proteinExistence type="predicted"/>
<comment type="subcellular location">
    <subcellularLocation>
        <location evidence="1">Cell membrane</location>
        <topology evidence="1">Multi-pass membrane protein</topology>
    </subcellularLocation>
</comment>
<evidence type="ECO:0000256" key="4">
    <source>
        <dbReference type="ARBA" id="ARBA00022989"/>
    </source>
</evidence>
<evidence type="ECO:0000259" key="7">
    <source>
        <dbReference type="Pfam" id="PF11728"/>
    </source>
</evidence>
<gene>
    <name evidence="8" type="ORF">EBO34_03370</name>
</gene>
<feature type="domain" description="Putative aromatic acid exporter C-terminal" evidence="7">
    <location>
        <begin position="147"/>
        <end position="310"/>
    </location>
</feature>
<dbReference type="EMBL" id="RHIB01000001">
    <property type="protein sequence ID" value="RNA69009.1"/>
    <property type="molecule type" value="Genomic_DNA"/>
</dbReference>
<dbReference type="Proteomes" id="UP000278746">
    <property type="component" value="Unassembled WGS sequence"/>
</dbReference>
<evidence type="ECO:0000313" key="8">
    <source>
        <dbReference type="EMBL" id="RNA69009.1"/>
    </source>
</evidence>
<evidence type="ECO:0000256" key="3">
    <source>
        <dbReference type="ARBA" id="ARBA00022692"/>
    </source>
</evidence>
<dbReference type="Pfam" id="PF11728">
    <property type="entry name" value="ArAE_1_C"/>
    <property type="match status" value="1"/>
</dbReference>
<dbReference type="InterPro" id="IPR052984">
    <property type="entry name" value="UPF0421"/>
</dbReference>
<feature type="transmembrane region" description="Helical" evidence="6">
    <location>
        <begin position="120"/>
        <end position="142"/>
    </location>
</feature>
<keyword evidence="5 6" id="KW-0472">Membrane</keyword>
<name>A0A3M7TUV8_9BACI</name>
<protein>
    <submittedName>
        <fullName evidence="8">Aromatic acid exporter family protein</fullName>
    </submittedName>
</protein>
<evidence type="ECO:0000256" key="1">
    <source>
        <dbReference type="ARBA" id="ARBA00004651"/>
    </source>
</evidence>
<dbReference type="AlphaFoldDB" id="A0A3M7TUV8"/>